<feature type="compositionally biased region" description="Basic and acidic residues" evidence="7">
    <location>
        <begin position="79"/>
        <end position="89"/>
    </location>
</feature>
<keyword evidence="3" id="KW-0678">Repressor</keyword>
<feature type="compositionally biased region" description="Acidic residues" evidence="7">
    <location>
        <begin position="54"/>
        <end position="78"/>
    </location>
</feature>
<keyword evidence="4" id="KW-0805">Transcription regulation</keyword>
<dbReference type="Proteomes" id="UP001501920">
    <property type="component" value="Chromosome 2"/>
</dbReference>
<dbReference type="InterPro" id="IPR001005">
    <property type="entry name" value="SANT/Myb"/>
</dbReference>
<dbReference type="PROSITE" id="PS51293">
    <property type="entry name" value="SANT"/>
    <property type="match status" value="1"/>
</dbReference>
<evidence type="ECO:0000256" key="2">
    <source>
        <dbReference type="ARBA" id="ARBA00017452"/>
    </source>
</evidence>
<dbReference type="STRING" id="42514.ENSPNAP00000034740"/>
<feature type="compositionally biased region" description="Low complexity" evidence="7">
    <location>
        <begin position="306"/>
        <end position="326"/>
    </location>
</feature>
<feature type="compositionally biased region" description="Low complexity" evidence="7">
    <location>
        <begin position="339"/>
        <end position="356"/>
    </location>
</feature>
<protein>
    <recommendedName>
        <fullName evidence="2">Mesoderm induction early response protein 1</fullName>
    </recommendedName>
</protein>
<evidence type="ECO:0000313" key="11">
    <source>
        <dbReference type="Proteomes" id="UP001501920"/>
    </source>
</evidence>
<comment type="subcellular location">
    <subcellularLocation>
        <location evidence="1">Nucleus</location>
    </subcellularLocation>
</comment>
<dbReference type="GO" id="GO:0032991">
    <property type="term" value="C:protein-containing complex"/>
    <property type="evidence" value="ECO:0007669"/>
    <property type="project" value="UniProtKB-ARBA"/>
</dbReference>
<evidence type="ECO:0000259" key="9">
    <source>
        <dbReference type="PROSITE" id="PS51293"/>
    </source>
</evidence>
<dbReference type="GO" id="GO:0042826">
    <property type="term" value="F:histone deacetylase binding"/>
    <property type="evidence" value="ECO:0007669"/>
    <property type="project" value="TreeGrafter"/>
</dbReference>
<dbReference type="Pfam" id="PF19426">
    <property type="entry name" value="MIER1_3_C"/>
    <property type="match status" value="1"/>
</dbReference>
<evidence type="ECO:0000256" key="3">
    <source>
        <dbReference type="ARBA" id="ARBA00022491"/>
    </source>
</evidence>
<feature type="compositionally biased region" description="Acidic residues" evidence="7">
    <location>
        <begin position="98"/>
        <end position="110"/>
    </location>
</feature>
<reference evidence="10" key="3">
    <citation type="submission" date="2025-09" db="UniProtKB">
        <authorList>
            <consortium name="Ensembl"/>
        </authorList>
    </citation>
    <scope>IDENTIFICATION</scope>
</reference>
<dbReference type="CDD" id="cd11661">
    <property type="entry name" value="SANT_MTA3_like"/>
    <property type="match status" value="1"/>
</dbReference>
<dbReference type="AlphaFoldDB" id="A0A3B4EFW6"/>
<dbReference type="Pfam" id="PF00249">
    <property type="entry name" value="Myb_DNA-binding"/>
    <property type="match status" value="1"/>
</dbReference>
<feature type="domain" description="ELM2" evidence="8">
    <location>
        <begin position="117"/>
        <end position="215"/>
    </location>
</feature>
<dbReference type="GeneTree" id="ENSGT01030000234573"/>
<organism evidence="10 11">
    <name type="scientific">Pygocentrus nattereri</name>
    <name type="common">Red-bellied piranha</name>
    <dbReference type="NCBI Taxonomy" id="42514"/>
    <lineage>
        <taxon>Eukaryota</taxon>
        <taxon>Metazoa</taxon>
        <taxon>Chordata</taxon>
        <taxon>Craniata</taxon>
        <taxon>Vertebrata</taxon>
        <taxon>Euteleostomi</taxon>
        <taxon>Actinopterygii</taxon>
        <taxon>Neopterygii</taxon>
        <taxon>Teleostei</taxon>
        <taxon>Ostariophysi</taxon>
        <taxon>Characiformes</taxon>
        <taxon>Characoidei</taxon>
        <taxon>Pygocentrus</taxon>
    </lineage>
</organism>
<dbReference type="InterPro" id="IPR009057">
    <property type="entry name" value="Homeodomain-like_sf"/>
</dbReference>
<dbReference type="Ensembl" id="ENSPNAT00000038729.2">
    <property type="protein sequence ID" value="ENSPNAP00000034740.2"/>
    <property type="gene ID" value="ENSPNAG00000024194.2"/>
</dbReference>
<evidence type="ECO:0000256" key="4">
    <source>
        <dbReference type="ARBA" id="ARBA00023015"/>
    </source>
</evidence>
<dbReference type="Pfam" id="PF01448">
    <property type="entry name" value="ELM2"/>
    <property type="match status" value="1"/>
</dbReference>
<feature type="region of interest" description="Disordered" evidence="7">
    <location>
        <begin position="42"/>
        <end position="110"/>
    </location>
</feature>
<feature type="compositionally biased region" description="Basic and acidic residues" evidence="7">
    <location>
        <begin position="401"/>
        <end position="410"/>
    </location>
</feature>
<sequence length="426" mass="48593">MLVQDFDDERTLEEEELLEGEMNFRNEIEDLKREREMPIQDLLNLYGYGGGASPEEEEEDEEEEEEDEEDEGEELDNDESSRSTGELKRNKVRGFNNEVDEESEEDEDYIPSEDWKKEIMVGSMYQAETPAGLCKYKENERVYENDDQLLWNPEFLPENIVVEFLMEACKRTGEETGVDAIPEGSHIKDNEQALYELVKCDFDTEEALRRLRFNVKAAREELSVWTEEECRNFEQGLKAYGKDFHLIQANKVRTRSVGECVAFYYMWKKSERYDFFAQQTRLGKRKYNLHPGVTDYMDRLLDETESAASSRAATPPPTTSSSNASQSEREEGSTHNGLSSHSCVSSSDSVLMSSGEVKNDPVHSNGADSLPLQPHDSNGCELPADRNGATKRPPDSQAADRPAKKCRTDSDPLTPVEMDSSRVKED</sequence>
<evidence type="ECO:0000256" key="7">
    <source>
        <dbReference type="SAM" id="MobiDB-lite"/>
    </source>
</evidence>
<dbReference type="PROSITE" id="PS51156">
    <property type="entry name" value="ELM2"/>
    <property type="match status" value="1"/>
</dbReference>
<evidence type="ECO:0000256" key="6">
    <source>
        <dbReference type="ARBA" id="ARBA00023242"/>
    </source>
</evidence>
<keyword evidence="11" id="KW-1185">Reference proteome</keyword>
<keyword evidence="6" id="KW-0539">Nucleus</keyword>
<accession>A0A3B4EFW6</accession>
<dbReference type="GO" id="GO:0003714">
    <property type="term" value="F:transcription corepressor activity"/>
    <property type="evidence" value="ECO:0007669"/>
    <property type="project" value="TreeGrafter"/>
</dbReference>
<evidence type="ECO:0000256" key="1">
    <source>
        <dbReference type="ARBA" id="ARBA00004123"/>
    </source>
</evidence>
<keyword evidence="5" id="KW-0804">Transcription</keyword>
<dbReference type="InterPro" id="IPR045787">
    <property type="entry name" value="MIER1/3_C"/>
</dbReference>
<dbReference type="InterPro" id="IPR000949">
    <property type="entry name" value="ELM2_dom"/>
</dbReference>
<name>A0A3B4EFW6_PYGNA</name>
<dbReference type="FunFam" id="1.10.10.60:FF:000025">
    <property type="entry name" value="Mesoderm induction early response 1, transcriptional regulator"/>
    <property type="match status" value="1"/>
</dbReference>
<feature type="region of interest" description="Disordered" evidence="7">
    <location>
        <begin position="1"/>
        <end position="24"/>
    </location>
</feature>
<dbReference type="GO" id="GO:0005654">
    <property type="term" value="C:nucleoplasm"/>
    <property type="evidence" value="ECO:0007669"/>
    <property type="project" value="TreeGrafter"/>
</dbReference>
<dbReference type="SMART" id="SM00717">
    <property type="entry name" value="SANT"/>
    <property type="match status" value="1"/>
</dbReference>
<evidence type="ECO:0000259" key="8">
    <source>
        <dbReference type="PROSITE" id="PS51156"/>
    </source>
</evidence>
<evidence type="ECO:0000256" key="5">
    <source>
        <dbReference type="ARBA" id="ARBA00023163"/>
    </source>
</evidence>
<dbReference type="PANTHER" id="PTHR10865:SF24">
    <property type="entry name" value="MESODERM INDUCTION EARLY RESPONSE PROTEIN 1"/>
    <property type="match status" value="1"/>
</dbReference>
<reference evidence="10 11" key="1">
    <citation type="submission" date="2020-10" db="EMBL/GenBank/DDBJ databases">
        <title>Pygocentrus nattereri (red-bellied piranha) genome, fPygNat1, primary haplotype.</title>
        <authorList>
            <person name="Myers G."/>
            <person name="Meyer A."/>
            <person name="Karagic N."/>
            <person name="Pippel M."/>
            <person name="Winkler S."/>
            <person name="Tracey A."/>
            <person name="Wood J."/>
            <person name="Formenti G."/>
            <person name="Howe K."/>
            <person name="Fedrigo O."/>
            <person name="Jarvis E.D."/>
        </authorList>
    </citation>
    <scope>NUCLEOTIDE SEQUENCE [LARGE SCALE GENOMIC DNA]</scope>
</reference>
<proteinExistence type="predicted"/>
<feature type="compositionally biased region" description="Acidic residues" evidence="7">
    <location>
        <begin position="1"/>
        <end position="19"/>
    </location>
</feature>
<dbReference type="InterPro" id="IPR017884">
    <property type="entry name" value="SANT_dom"/>
</dbReference>
<evidence type="ECO:0000313" key="10">
    <source>
        <dbReference type="Ensembl" id="ENSPNAP00000034740.2"/>
    </source>
</evidence>
<dbReference type="Gene3D" id="1.10.10.60">
    <property type="entry name" value="Homeodomain-like"/>
    <property type="match status" value="1"/>
</dbReference>
<dbReference type="InterPro" id="IPR040138">
    <property type="entry name" value="MIER/MTA"/>
</dbReference>
<feature type="region of interest" description="Disordered" evidence="7">
    <location>
        <begin position="305"/>
        <end position="426"/>
    </location>
</feature>
<dbReference type="SMART" id="SM01189">
    <property type="entry name" value="ELM2"/>
    <property type="match status" value="1"/>
</dbReference>
<feature type="domain" description="SANT" evidence="9">
    <location>
        <begin position="220"/>
        <end position="272"/>
    </location>
</feature>
<dbReference type="PANTHER" id="PTHR10865">
    <property type="entry name" value="METASTASIS-ASSOCIATED PROTEIN AND MESODERM INDUCTION EARLY RESPONSE PROTEIN"/>
    <property type="match status" value="1"/>
</dbReference>
<reference evidence="10" key="2">
    <citation type="submission" date="2025-08" db="UniProtKB">
        <authorList>
            <consortium name="Ensembl"/>
        </authorList>
    </citation>
    <scope>IDENTIFICATION</scope>
</reference>
<dbReference type="GO" id="GO:0000122">
    <property type="term" value="P:negative regulation of transcription by RNA polymerase II"/>
    <property type="evidence" value="ECO:0007669"/>
    <property type="project" value="TreeGrafter"/>
</dbReference>
<dbReference type="SUPFAM" id="SSF46689">
    <property type="entry name" value="Homeodomain-like"/>
    <property type="match status" value="1"/>
</dbReference>